<dbReference type="KEGG" id="kro:BVG79_01081"/>
<dbReference type="InterPro" id="IPR032427">
    <property type="entry name" value="P22_portal"/>
</dbReference>
<name>A0A1W6NZI3_9RHOB</name>
<dbReference type="Proteomes" id="UP000242447">
    <property type="component" value="Chromosome"/>
</dbReference>
<evidence type="ECO:0008006" key="3">
    <source>
        <dbReference type="Google" id="ProtNLM"/>
    </source>
</evidence>
<accession>A0A1W6NZI3</accession>
<sequence length="616" mass="68305">MAELAVLVSRFEEAEQSGMDARAEGVRARKYYDGKQWTEAEKAALAKKKQAAITINRIRRKIDWLLGLEMQTRTDPKAFPRTPKHQQGAQAATDAIRFVCDQQDWDGERSGVWGDMLIEGWGGVEVIHDFRPPMTQPRVVINRYAADRLFWDPHSREADFSDARYKGAVIWSDAEALKEEYPDAADVIDASLSADFGGSGEFEDKPSWQIWSDPKRKRVRMVLMHYIERGVWKWAQFVRAGIVAEGESEYVDEDGDSLCPLIMASAYVGEGGDRHGVIRDMFDPQDEVNKRRSKLLHTLNTRQTAGIKGAVGSVRAMKAELANPDGHVEVDAEAVEAAGQLGMKAFEILPNQDQTAGQFNLLQEAKAELDLMGANSGLAGKDEAGGASGRAILARQQGGLIEIAPLTDRLSHFTREVYRQIWLRIRQFWTEETWVRVTDDERNVRFVGLNQPVTLADRLGQIPPEQAQAFVAQNGLFPGDPRLQQVVAIDNNVEEMDVDILIEEAPDAVTLEGETFEQLVNIATSMPGAVPPDVLIELAPGLRREVKDKLLERQQQQQAQAAQQGQAQAQMAQQGQQIEAQAKQASTAKDAAAAQKLTVEAVAKSIEAQRLAVYGV</sequence>
<evidence type="ECO:0000313" key="1">
    <source>
        <dbReference type="EMBL" id="ARO14427.1"/>
    </source>
</evidence>
<dbReference type="OrthoDB" id="1632915at2"/>
<dbReference type="AlphaFoldDB" id="A0A1W6NZI3"/>
<dbReference type="EMBL" id="CP019937">
    <property type="protein sequence ID" value="ARO14427.1"/>
    <property type="molecule type" value="Genomic_DNA"/>
</dbReference>
<proteinExistence type="predicted"/>
<dbReference type="Pfam" id="PF16510">
    <property type="entry name" value="P22_portal"/>
    <property type="match status" value="1"/>
</dbReference>
<evidence type="ECO:0000313" key="2">
    <source>
        <dbReference type="Proteomes" id="UP000242447"/>
    </source>
</evidence>
<reference evidence="1 2" key="1">
    <citation type="submission" date="2017-02" db="EMBL/GenBank/DDBJ databases">
        <title>Ketogulonicigenium robustum SPU B003 Genome sequencing and assembly.</title>
        <authorList>
            <person name="Li Y."/>
            <person name="Liu L."/>
            <person name="Wang C."/>
            <person name="Zhang M."/>
            <person name="Zhang T."/>
            <person name="Zhang Y."/>
        </authorList>
    </citation>
    <scope>NUCLEOTIDE SEQUENCE [LARGE SCALE GENOMIC DNA]</scope>
    <source>
        <strain evidence="1 2">SPU_B003</strain>
    </source>
</reference>
<keyword evidence="2" id="KW-1185">Reference proteome</keyword>
<protein>
    <recommendedName>
        <fullName evidence="3">Portal protein</fullName>
    </recommendedName>
</protein>
<dbReference type="RefSeq" id="WP_085785985.1">
    <property type="nucleotide sequence ID" value="NZ_CP019937.1"/>
</dbReference>
<organism evidence="1 2">
    <name type="scientific">Ketogulonicigenium robustum</name>
    <dbReference type="NCBI Taxonomy" id="92947"/>
    <lineage>
        <taxon>Bacteria</taxon>
        <taxon>Pseudomonadati</taxon>
        <taxon>Pseudomonadota</taxon>
        <taxon>Alphaproteobacteria</taxon>
        <taxon>Rhodobacterales</taxon>
        <taxon>Roseobacteraceae</taxon>
        <taxon>Ketogulonicigenium</taxon>
    </lineage>
</organism>
<dbReference type="STRING" id="92947.BVG79_01081"/>
<gene>
    <name evidence="1" type="ORF">BVG79_01081</name>
</gene>